<keyword evidence="1" id="KW-1133">Transmembrane helix</keyword>
<organism evidence="2 3">
    <name type="scientific">Parvimonas micra</name>
    <dbReference type="NCBI Taxonomy" id="33033"/>
    <lineage>
        <taxon>Bacteria</taxon>
        <taxon>Bacillati</taxon>
        <taxon>Bacillota</taxon>
        <taxon>Tissierellia</taxon>
        <taxon>Tissierellales</taxon>
        <taxon>Peptoniphilaceae</taxon>
        <taxon>Parvimonas</taxon>
    </lineage>
</organism>
<evidence type="ECO:0000313" key="2">
    <source>
        <dbReference type="EMBL" id="WBB30748.1"/>
    </source>
</evidence>
<proteinExistence type="predicted"/>
<keyword evidence="1" id="KW-0812">Transmembrane</keyword>
<accession>A0AAX3K6F9</accession>
<dbReference type="Proteomes" id="UP001210690">
    <property type="component" value="Chromosome"/>
</dbReference>
<reference evidence="2" key="1">
    <citation type="submission" date="2022-07" db="EMBL/GenBank/DDBJ databases">
        <title>Parvimonas micra travels from the subgingival sulcus of the human oral cavity to the colorectal adenocarcinoma.</title>
        <authorList>
            <person name="Conde-Perez K."/>
            <person name="Buetas E."/>
            <person name="Aja-Macaya P."/>
            <person name="Martin-De Arribas E."/>
            <person name="Iglesias-Corras I."/>
            <person name="Trigo-Tasende N."/>
            <person name="Nasser-Ali M."/>
            <person name="Estevez L.S."/>
            <person name="Rumbo-Feal S."/>
            <person name="Otero-Alen B."/>
            <person name="Noguera J.F."/>
            <person name="Concha A."/>
            <person name="Pardinas-Lopez S."/>
            <person name="Carda-Dieguez M."/>
            <person name="Gomez-Randulfe I."/>
            <person name="Martinez-Lago N."/>
            <person name="Ladra S."/>
            <person name="Aparicio L.A."/>
            <person name="Bou G."/>
            <person name="Mira A."/>
            <person name="Vallejo J.A."/>
            <person name="Poza M."/>
        </authorList>
    </citation>
    <scope>NUCLEOTIDE SEQUENCE</scope>
    <source>
        <strain evidence="2">PM102KC-G-1</strain>
    </source>
</reference>
<keyword evidence="1" id="KW-0472">Membrane</keyword>
<dbReference type="RefSeq" id="WP_269755156.1">
    <property type="nucleotide sequence ID" value="NZ_CP101412.1"/>
</dbReference>
<gene>
    <name evidence="2" type="ORF">NM222_07290</name>
</gene>
<dbReference type="EMBL" id="CP101412">
    <property type="protein sequence ID" value="WBB30748.1"/>
    <property type="molecule type" value="Genomic_DNA"/>
</dbReference>
<feature type="transmembrane region" description="Helical" evidence="1">
    <location>
        <begin position="92"/>
        <end position="115"/>
    </location>
</feature>
<protein>
    <submittedName>
        <fullName evidence="2">Uncharacterized protein</fullName>
    </submittedName>
</protein>
<sequence>MKYKFTGESDMTKEERAKKWFKNIKNAEDINIEKKVEICNVAAKWTALILIGLVIVEFILLSMINNGAILNYFADILNGMSKDLHGRGQYKILAIAGVSVSLPLIILPLIIAISFRNKYIKSKAENYLYRK</sequence>
<name>A0AAX3K6F9_9FIRM</name>
<feature type="transmembrane region" description="Helical" evidence="1">
    <location>
        <begin position="45"/>
        <end position="72"/>
    </location>
</feature>
<evidence type="ECO:0000256" key="1">
    <source>
        <dbReference type="SAM" id="Phobius"/>
    </source>
</evidence>
<evidence type="ECO:0000313" key="3">
    <source>
        <dbReference type="Proteomes" id="UP001210690"/>
    </source>
</evidence>
<dbReference type="AlphaFoldDB" id="A0AAX3K6F9"/>